<evidence type="ECO:0000256" key="2">
    <source>
        <dbReference type="ARBA" id="ARBA00001966"/>
    </source>
</evidence>
<comment type="caution">
    <text evidence="15">The sequence shown here is derived from an EMBL/GenBank/DDBJ whole genome shotgun (WGS) entry which is preliminary data.</text>
</comment>
<proteinExistence type="inferred from homology"/>
<evidence type="ECO:0000256" key="7">
    <source>
        <dbReference type="ARBA" id="ARBA00022630"/>
    </source>
</evidence>
<dbReference type="Gene3D" id="2.40.40.20">
    <property type="match status" value="1"/>
</dbReference>
<dbReference type="InterPro" id="IPR041957">
    <property type="entry name" value="CT_Nitrate-R-NapA-like"/>
</dbReference>
<dbReference type="Pfam" id="PF04879">
    <property type="entry name" value="Molybdop_Fe4S4"/>
    <property type="match status" value="1"/>
</dbReference>
<dbReference type="Gene3D" id="3.40.50.740">
    <property type="match status" value="1"/>
</dbReference>
<evidence type="ECO:0000256" key="13">
    <source>
        <dbReference type="ARBA" id="ARBA00023063"/>
    </source>
</evidence>
<dbReference type="PROSITE" id="PS00551">
    <property type="entry name" value="MOLYBDOPTERIN_PROK_1"/>
    <property type="match status" value="1"/>
</dbReference>
<dbReference type="Pfam" id="PF00384">
    <property type="entry name" value="Molybdopterin"/>
    <property type="match status" value="1"/>
</dbReference>
<gene>
    <name evidence="15" type="ORF">Q0590_10825</name>
</gene>
<dbReference type="SUPFAM" id="SSF50692">
    <property type="entry name" value="ADC-like"/>
    <property type="match status" value="1"/>
</dbReference>
<dbReference type="Proteomes" id="UP001168528">
    <property type="component" value="Unassembled WGS sequence"/>
</dbReference>
<keyword evidence="5" id="KW-0004">4Fe-4S</keyword>
<dbReference type="EMBL" id="JAUKPO010000005">
    <property type="protein sequence ID" value="MDO1446748.1"/>
    <property type="molecule type" value="Genomic_DNA"/>
</dbReference>
<dbReference type="Gene3D" id="3.40.228.10">
    <property type="entry name" value="Dimethylsulfoxide Reductase, domain 2"/>
    <property type="match status" value="1"/>
</dbReference>
<dbReference type="Gene3D" id="3.50.50.60">
    <property type="entry name" value="FAD/NAD(P)-binding domain"/>
    <property type="match status" value="2"/>
</dbReference>
<protein>
    <submittedName>
        <fullName evidence="15">Molybdopterin-dependent oxidoreductase</fullName>
    </submittedName>
</protein>
<evidence type="ECO:0000256" key="6">
    <source>
        <dbReference type="ARBA" id="ARBA00022505"/>
    </source>
</evidence>
<dbReference type="Gene3D" id="3.30.390.30">
    <property type="match status" value="1"/>
</dbReference>
<dbReference type="PRINTS" id="PR00368">
    <property type="entry name" value="FADPNR"/>
</dbReference>
<dbReference type="SUPFAM" id="SSF51905">
    <property type="entry name" value="FAD/NAD(P)-binding domain"/>
    <property type="match status" value="1"/>
</dbReference>
<dbReference type="InterPro" id="IPR006963">
    <property type="entry name" value="Mopterin_OxRdtase_4Fe-4S_dom"/>
</dbReference>
<dbReference type="InterPro" id="IPR009010">
    <property type="entry name" value="Asp_de-COase-like_dom_sf"/>
</dbReference>
<dbReference type="RefSeq" id="WP_302037553.1">
    <property type="nucleotide sequence ID" value="NZ_JAUKPO010000005.1"/>
</dbReference>
<dbReference type="InterPro" id="IPR006656">
    <property type="entry name" value="Mopterin_OxRdtase"/>
</dbReference>
<evidence type="ECO:0000259" key="14">
    <source>
        <dbReference type="PROSITE" id="PS51669"/>
    </source>
</evidence>
<keyword evidence="8" id="KW-0479">Metal-binding</keyword>
<dbReference type="CDD" id="cd02754">
    <property type="entry name" value="MopB_Nitrate-R-NapA-like"/>
    <property type="match status" value="1"/>
</dbReference>
<keyword evidence="9" id="KW-0274">FAD</keyword>
<comment type="cofactor">
    <cofactor evidence="3">
        <name>FAD</name>
        <dbReference type="ChEBI" id="CHEBI:57692"/>
    </cofactor>
</comment>
<dbReference type="Pfam" id="PF04324">
    <property type="entry name" value="Fer2_BFD"/>
    <property type="match status" value="1"/>
</dbReference>
<dbReference type="CDD" id="cd02791">
    <property type="entry name" value="MopB_CT_Nitrate-R-NapA-like"/>
    <property type="match status" value="1"/>
</dbReference>
<evidence type="ECO:0000256" key="8">
    <source>
        <dbReference type="ARBA" id="ARBA00022723"/>
    </source>
</evidence>
<dbReference type="PRINTS" id="PR00411">
    <property type="entry name" value="PNDRDTASEI"/>
</dbReference>
<comment type="cofactor">
    <cofactor evidence="2">
        <name>[4Fe-4S] cluster</name>
        <dbReference type="ChEBI" id="CHEBI:49883"/>
    </cofactor>
</comment>
<keyword evidence="7" id="KW-0285">Flavoprotein</keyword>
<dbReference type="Gene3D" id="1.10.10.1100">
    <property type="entry name" value="BFD-like [2Fe-2S]-binding domain"/>
    <property type="match status" value="1"/>
</dbReference>
<dbReference type="Gene3D" id="2.20.25.90">
    <property type="entry name" value="ADC-like domains"/>
    <property type="match status" value="1"/>
</dbReference>
<comment type="cofactor">
    <cofactor evidence="1">
        <name>Mo-bis(molybdopterin guanine dinucleotide)</name>
        <dbReference type="ChEBI" id="CHEBI:60539"/>
    </cofactor>
</comment>
<keyword evidence="12" id="KW-0411">Iron-sulfur</keyword>
<dbReference type="InterPro" id="IPR027467">
    <property type="entry name" value="MopterinOxRdtase_cofactor_BS"/>
</dbReference>
<evidence type="ECO:0000256" key="3">
    <source>
        <dbReference type="ARBA" id="ARBA00001974"/>
    </source>
</evidence>
<accession>A0ABT8R3T8</accession>
<reference evidence="15" key="1">
    <citation type="submission" date="2023-07" db="EMBL/GenBank/DDBJ databases">
        <title>The genome sequence of Rhodocytophaga aerolata KACC 12507.</title>
        <authorList>
            <person name="Zhang X."/>
        </authorList>
    </citation>
    <scope>NUCLEOTIDE SEQUENCE</scope>
    <source>
        <strain evidence="15">KACC 12507</strain>
    </source>
</reference>
<dbReference type="PROSITE" id="PS51669">
    <property type="entry name" value="4FE4S_MOW_BIS_MGD"/>
    <property type="match status" value="1"/>
</dbReference>
<dbReference type="SUPFAM" id="SSF53706">
    <property type="entry name" value="Formate dehydrogenase/DMSO reductase, domains 1-3"/>
    <property type="match status" value="1"/>
</dbReference>
<sequence length="1170" mass="129983">MSLIKQKTYKTTCSYCGVGCGMVVHKDNKGNLKVEGDPEHPGSQGMLCSKGMNLHYTAMDTSDRLLHPEMRWNRNSPLQRVSWDTGLDRAAAVFKTLINKHGPDSVGFYVSGQCLTEEYYIVNKLIKGFIGSNNIDTNSRLCMSSAVVAYKMALGEDSVPISYEDIELADCFLIAGANPAWCHPIIFRRLEAHKAKNPDVKIIVVDPRKTQTTSIADLHFQINPGTDIVLYNAIGRGLIERDKIDADFIANHTEGFNSYRQMVMGRTIKEAAKICGVKADDIYWAVEYIGRAEGFISMWAMGLNQSVIGVNKNFSLINLSLITGKIGKPGSGPFSLTGQPNAMGGREVGGLSTMLAAHRDLKNPQHRKEVADYWGVPAVPEKPGYTATEMFEALRDGRMKAIWIICTNPLVSLPNSQVVEEALQNAKFVVVQDISNRADTVKYADLVLPAAAWAEKTGTMTNSERRVSYLNKIIDPPGEALPDVEILCRFAKKMGFGNSFNYEDVSQIYDEHAGLTKGTRIDVSGLSHARLKEKGTFQWPVPTSDSPGTPRLFTDHQFYTTNKRATIYTVPDENLSEPPTEDYPLILTTGRIRDQWHTMTKTGKVYKLKQHIDRPFLEIHPADAKVRNIAEGNPVVISNRYGQVQVNAKITDTIKKGVVFLPMHWGKILNQSKGRANNLTTPLIDPVSKEPDFKFSAVQVEKYIKTKQKILVIGAGAAASRFVSAYREWNVQDEIHVFSREVIPFYNRVMLPDYISGAMPWEKLIKLRREEQEKLHVHLHNGISIQFIDRENKTVLDTEGNKHSYDLLLLATGSSASLPKDLNTDLEGIFTMRTRQDADLLKAYTEAGSHVVIIGGGLLGLELAASLRELSRNVTIIQRVSQLMNRQLDKIASDLLHEEMTDRGVDIYYNDQVKYFTGKDKIGGVRLASGRTIECDAVVFAIGTTPTIDLAKGAGLQINRGIVVNEYLQTSDPDIFAMGEIAEHQGMLYGITAAAEEQADVICKYLNGDWLSYYKGSLSMNILKMEGLKLCSIGMIEVPANRKDYEEVIFIDKSKRYYKKCIIHQDRLVGAILMGDKTEFIEFKELIANQTELSEKRLQLLRSGKSRRDAAVGKLICSCNNVGEGNIQKVVQDGCAQLTDVCKATGAGMGCGSCKPEVKAIIEKSLVASQ</sequence>
<dbReference type="InterPro" id="IPR016156">
    <property type="entry name" value="FAD/NAD-linked_Rdtase_dimer_sf"/>
</dbReference>
<evidence type="ECO:0000313" key="15">
    <source>
        <dbReference type="EMBL" id="MDO1446748.1"/>
    </source>
</evidence>
<dbReference type="Pfam" id="PF07992">
    <property type="entry name" value="Pyr_redox_2"/>
    <property type="match status" value="1"/>
</dbReference>
<organism evidence="15 16">
    <name type="scientific">Rhodocytophaga aerolata</name>
    <dbReference type="NCBI Taxonomy" id="455078"/>
    <lineage>
        <taxon>Bacteria</taxon>
        <taxon>Pseudomonadati</taxon>
        <taxon>Bacteroidota</taxon>
        <taxon>Cytophagia</taxon>
        <taxon>Cytophagales</taxon>
        <taxon>Rhodocytophagaceae</taxon>
        <taxon>Rhodocytophaga</taxon>
    </lineage>
</organism>
<evidence type="ECO:0000313" key="16">
    <source>
        <dbReference type="Proteomes" id="UP001168528"/>
    </source>
</evidence>
<dbReference type="PANTHER" id="PTHR43105">
    <property type="entry name" value="RESPIRATORY NITRATE REDUCTASE"/>
    <property type="match status" value="1"/>
</dbReference>
<dbReference type="PANTHER" id="PTHR43105:SF9">
    <property type="entry name" value="NADPH-FE(3+) OXIDOREDUCTASE SUBUNIT ALPHA"/>
    <property type="match status" value="1"/>
</dbReference>
<keyword evidence="11" id="KW-0408">Iron</keyword>
<keyword evidence="6" id="KW-0500">Molybdenum</keyword>
<dbReference type="InterPro" id="IPR036188">
    <property type="entry name" value="FAD/NAD-bd_sf"/>
</dbReference>
<dbReference type="InterPro" id="IPR007419">
    <property type="entry name" value="BFD-like_2Fe2S-bd_dom"/>
</dbReference>
<evidence type="ECO:0000256" key="12">
    <source>
        <dbReference type="ARBA" id="ARBA00023014"/>
    </source>
</evidence>
<name>A0ABT8R3T8_9BACT</name>
<evidence type="ECO:0000256" key="10">
    <source>
        <dbReference type="ARBA" id="ARBA00023002"/>
    </source>
</evidence>
<keyword evidence="16" id="KW-1185">Reference proteome</keyword>
<keyword evidence="13" id="KW-0534">Nitrate assimilation</keyword>
<evidence type="ECO:0000256" key="9">
    <source>
        <dbReference type="ARBA" id="ARBA00022827"/>
    </source>
</evidence>
<comment type="similarity">
    <text evidence="4">Belongs to the prokaryotic molybdopterin-containing oxidoreductase family. NasA/NapA/NarB subfamily.</text>
</comment>
<keyword evidence="10" id="KW-0560">Oxidoreductase</keyword>
<dbReference type="InterPro" id="IPR023753">
    <property type="entry name" value="FAD/NAD-binding_dom"/>
</dbReference>
<dbReference type="InterPro" id="IPR041575">
    <property type="entry name" value="Rubredoxin_C"/>
</dbReference>
<evidence type="ECO:0000256" key="1">
    <source>
        <dbReference type="ARBA" id="ARBA00001942"/>
    </source>
</evidence>
<dbReference type="InterPro" id="IPR006657">
    <property type="entry name" value="MoPterin_dinucl-bd_dom"/>
</dbReference>
<dbReference type="Pfam" id="PF01568">
    <property type="entry name" value="Molydop_binding"/>
    <property type="match status" value="1"/>
</dbReference>
<evidence type="ECO:0000256" key="5">
    <source>
        <dbReference type="ARBA" id="ARBA00022485"/>
    </source>
</evidence>
<dbReference type="InterPro" id="IPR050123">
    <property type="entry name" value="Prok_molybdopt-oxidoreductase"/>
</dbReference>
<evidence type="ECO:0000256" key="11">
    <source>
        <dbReference type="ARBA" id="ARBA00023004"/>
    </source>
</evidence>
<dbReference type="InterPro" id="IPR041854">
    <property type="entry name" value="BFD-like_2Fe2S-bd_dom_sf"/>
</dbReference>
<dbReference type="SMART" id="SM00926">
    <property type="entry name" value="Molybdop_Fe4S4"/>
    <property type="match status" value="1"/>
</dbReference>
<dbReference type="Pfam" id="PF18267">
    <property type="entry name" value="Rubredoxin_C"/>
    <property type="match status" value="1"/>
</dbReference>
<feature type="domain" description="4Fe-4S Mo/W bis-MGD-type" evidence="14">
    <location>
        <begin position="6"/>
        <end position="62"/>
    </location>
</feature>
<evidence type="ECO:0000256" key="4">
    <source>
        <dbReference type="ARBA" id="ARBA00008747"/>
    </source>
</evidence>